<dbReference type="SUPFAM" id="SSF63882">
    <property type="entry name" value="MoeA N-terminal region -like"/>
    <property type="match status" value="1"/>
</dbReference>
<dbReference type="RefSeq" id="WP_106159488.1">
    <property type="nucleotide sequence ID" value="NZ_PVTT01000001.1"/>
</dbReference>
<gene>
    <name evidence="8" type="ORF">BCF33_0669</name>
</gene>
<dbReference type="UniPathway" id="UPA00344"/>
<comment type="pathway">
    <text evidence="2 6">Cofactor biosynthesis; molybdopterin biosynthesis.</text>
</comment>
<comment type="catalytic activity">
    <reaction evidence="5">
        <text>adenylyl-molybdopterin + molybdate = Mo-molybdopterin + AMP + H(+)</text>
        <dbReference type="Rhea" id="RHEA:35047"/>
        <dbReference type="ChEBI" id="CHEBI:15378"/>
        <dbReference type="ChEBI" id="CHEBI:36264"/>
        <dbReference type="ChEBI" id="CHEBI:62727"/>
        <dbReference type="ChEBI" id="CHEBI:71302"/>
        <dbReference type="ChEBI" id="CHEBI:456215"/>
        <dbReference type="EC" id="2.10.1.1"/>
    </reaction>
</comment>
<reference evidence="8 9" key="1">
    <citation type="submission" date="2018-03" db="EMBL/GenBank/DDBJ databases">
        <title>Genomic Encyclopedia of Archaeal and Bacterial Type Strains, Phase II (KMG-II): from individual species to whole genera.</title>
        <authorList>
            <person name="Goeker M."/>
        </authorList>
    </citation>
    <scope>NUCLEOTIDE SEQUENCE [LARGE SCALE GENOMIC DNA]</scope>
    <source>
        <strain evidence="8 9">DSM 29318</strain>
    </source>
</reference>
<dbReference type="InterPro" id="IPR036425">
    <property type="entry name" value="MoaB/Mog-like_dom_sf"/>
</dbReference>
<evidence type="ECO:0000256" key="4">
    <source>
        <dbReference type="ARBA" id="ARBA00023150"/>
    </source>
</evidence>
<dbReference type="EC" id="2.10.1.1" evidence="6"/>
<dbReference type="SUPFAM" id="SSF63867">
    <property type="entry name" value="MoeA C-terminal domain-like"/>
    <property type="match status" value="1"/>
</dbReference>
<keyword evidence="6" id="KW-0479">Metal-binding</keyword>
<comment type="function">
    <text evidence="1 6">Catalyzes the insertion of molybdate into adenylated molybdopterin with the concomitant release of AMP.</text>
</comment>
<comment type="cofactor">
    <cofactor evidence="6">
        <name>Mg(2+)</name>
        <dbReference type="ChEBI" id="CHEBI:18420"/>
    </cofactor>
</comment>
<comment type="similarity">
    <text evidence="3 6">Belongs to the MoeA family.</text>
</comment>
<keyword evidence="6 8" id="KW-0808">Transferase</keyword>
<dbReference type="InterPro" id="IPR036688">
    <property type="entry name" value="MoeA_C_domain_IV_sf"/>
</dbReference>
<protein>
    <recommendedName>
        <fullName evidence="6">Molybdopterin molybdenumtransferase</fullName>
        <ecNumber evidence="6">2.10.1.1</ecNumber>
    </recommendedName>
</protein>
<dbReference type="Gene3D" id="3.40.980.10">
    <property type="entry name" value="MoaB/Mog-like domain"/>
    <property type="match status" value="1"/>
</dbReference>
<dbReference type="PANTHER" id="PTHR10192:SF5">
    <property type="entry name" value="GEPHYRIN"/>
    <property type="match status" value="1"/>
</dbReference>
<evidence type="ECO:0000313" key="9">
    <source>
        <dbReference type="Proteomes" id="UP000238801"/>
    </source>
</evidence>
<dbReference type="Gene3D" id="2.170.190.11">
    <property type="entry name" value="Molybdopterin biosynthesis moea protein, domain 3"/>
    <property type="match status" value="1"/>
</dbReference>
<dbReference type="InterPro" id="IPR001453">
    <property type="entry name" value="MoaB/Mog_dom"/>
</dbReference>
<dbReference type="InterPro" id="IPR038987">
    <property type="entry name" value="MoeA-like"/>
</dbReference>
<keyword evidence="6" id="KW-0500">Molybdenum</keyword>
<dbReference type="AlphaFoldDB" id="A0A2T0X805"/>
<name>A0A2T0X805_9RHOB</name>
<dbReference type="GO" id="GO:0046872">
    <property type="term" value="F:metal ion binding"/>
    <property type="evidence" value="ECO:0007669"/>
    <property type="project" value="UniProtKB-UniRule"/>
</dbReference>
<dbReference type="PANTHER" id="PTHR10192">
    <property type="entry name" value="MOLYBDOPTERIN BIOSYNTHESIS PROTEIN"/>
    <property type="match status" value="1"/>
</dbReference>
<dbReference type="InterPro" id="IPR036135">
    <property type="entry name" value="MoeA_linker/N_sf"/>
</dbReference>
<evidence type="ECO:0000256" key="5">
    <source>
        <dbReference type="ARBA" id="ARBA00047317"/>
    </source>
</evidence>
<evidence type="ECO:0000313" key="8">
    <source>
        <dbReference type="EMBL" id="PRY95057.1"/>
    </source>
</evidence>
<keyword evidence="4 6" id="KW-0501">Molybdenum cofactor biosynthesis</keyword>
<keyword evidence="9" id="KW-1185">Reference proteome</keyword>
<dbReference type="GO" id="GO:0061599">
    <property type="term" value="F:molybdopterin molybdotransferase activity"/>
    <property type="evidence" value="ECO:0007669"/>
    <property type="project" value="UniProtKB-UniRule"/>
</dbReference>
<dbReference type="Pfam" id="PF00994">
    <property type="entry name" value="MoCF_biosynth"/>
    <property type="match status" value="1"/>
</dbReference>
<dbReference type="SUPFAM" id="SSF53218">
    <property type="entry name" value="Molybdenum cofactor biosynthesis proteins"/>
    <property type="match status" value="1"/>
</dbReference>
<proteinExistence type="inferred from homology"/>
<dbReference type="InterPro" id="IPR005110">
    <property type="entry name" value="MoeA_linker/N"/>
</dbReference>
<dbReference type="OrthoDB" id="9804758at2"/>
<dbReference type="Gene3D" id="2.40.340.10">
    <property type="entry name" value="MoeA, C-terminal, domain IV"/>
    <property type="match status" value="1"/>
</dbReference>
<evidence type="ECO:0000259" key="7">
    <source>
        <dbReference type="SMART" id="SM00852"/>
    </source>
</evidence>
<dbReference type="Proteomes" id="UP000238801">
    <property type="component" value="Unassembled WGS sequence"/>
</dbReference>
<dbReference type="SMART" id="SM00852">
    <property type="entry name" value="MoCF_biosynth"/>
    <property type="match status" value="1"/>
</dbReference>
<feature type="domain" description="MoaB/Mog" evidence="7">
    <location>
        <begin position="172"/>
        <end position="309"/>
    </location>
</feature>
<dbReference type="Pfam" id="PF03454">
    <property type="entry name" value="MoeA_C"/>
    <property type="match status" value="1"/>
</dbReference>
<keyword evidence="6" id="KW-0460">Magnesium</keyword>
<dbReference type="EMBL" id="PVTT01000001">
    <property type="protein sequence ID" value="PRY95057.1"/>
    <property type="molecule type" value="Genomic_DNA"/>
</dbReference>
<organism evidence="8 9">
    <name type="scientific">Hasllibacter halocynthiae</name>
    <dbReference type="NCBI Taxonomy" id="595589"/>
    <lineage>
        <taxon>Bacteria</taxon>
        <taxon>Pseudomonadati</taxon>
        <taxon>Pseudomonadota</taxon>
        <taxon>Alphaproteobacteria</taxon>
        <taxon>Rhodobacterales</taxon>
        <taxon>Roseobacteraceae</taxon>
        <taxon>Hasllibacter</taxon>
    </lineage>
</organism>
<evidence type="ECO:0000256" key="3">
    <source>
        <dbReference type="ARBA" id="ARBA00010763"/>
    </source>
</evidence>
<dbReference type="CDD" id="cd00887">
    <property type="entry name" value="MoeA"/>
    <property type="match status" value="1"/>
</dbReference>
<comment type="caution">
    <text evidence="8">The sequence shown here is derived from an EMBL/GenBank/DDBJ whole genome shotgun (WGS) entry which is preliminary data.</text>
</comment>
<dbReference type="Pfam" id="PF03453">
    <property type="entry name" value="MoeA_N"/>
    <property type="match status" value="1"/>
</dbReference>
<evidence type="ECO:0000256" key="1">
    <source>
        <dbReference type="ARBA" id="ARBA00002901"/>
    </source>
</evidence>
<accession>A0A2T0X805</accession>
<dbReference type="InterPro" id="IPR005111">
    <property type="entry name" value="MoeA_C_domain_IV"/>
</dbReference>
<dbReference type="GO" id="GO:0005829">
    <property type="term" value="C:cytosol"/>
    <property type="evidence" value="ECO:0007669"/>
    <property type="project" value="TreeGrafter"/>
</dbReference>
<evidence type="ECO:0000256" key="2">
    <source>
        <dbReference type="ARBA" id="ARBA00005046"/>
    </source>
</evidence>
<sequence length="390" mass="40029">MIPFEEARRRLLALVAPLPSEPVPLDRAGGRALAEAVIARRDSPPFRASMMDGYAVSGDPAPGSRLRVVGEAAAGRRHSGPLGSGEAVRILTGAPVPDGADRVLIQEDVERDGHHVVPKRGADRASYVRPAGADFAAGARIEAGQVLSPALVALAAAFGAATLRCAARPEVAILSTGDELTPPGGDPGPDGIFASNAYGLAALVGAAGGRARILPIAADDPDLLAGAIRAGAGADVLVTSGGASVGDRDLVAPTLERLGARLDFHRIAMRPGKPVLAGTLGAQVVLGLPGNPVSAMICGRVFLVPMLRRMLHLPQDDEASGIALVAPLEANGPRTHFMRAVRQDGGVRALGNQDSGRLSPLARADLLIQRPPHDPARRVGDVARCLSIGL</sequence>
<dbReference type="GO" id="GO:0006777">
    <property type="term" value="P:Mo-molybdopterin cofactor biosynthetic process"/>
    <property type="evidence" value="ECO:0007669"/>
    <property type="project" value="UniProtKB-UniRule"/>
</dbReference>
<dbReference type="Gene3D" id="3.90.105.10">
    <property type="entry name" value="Molybdopterin biosynthesis moea protein, domain 2"/>
    <property type="match status" value="1"/>
</dbReference>
<evidence type="ECO:0000256" key="6">
    <source>
        <dbReference type="RuleBase" id="RU365090"/>
    </source>
</evidence>